<dbReference type="Gramene" id="OMO98333">
    <property type="protein sequence ID" value="OMO98333"/>
    <property type="gene ID" value="CCACVL1_04243"/>
</dbReference>
<protein>
    <submittedName>
        <fullName evidence="1">Uncharacterized protein</fullName>
    </submittedName>
</protein>
<reference evidence="1 2" key="1">
    <citation type="submission" date="2013-09" db="EMBL/GenBank/DDBJ databases">
        <title>Corchorus capsularis genome sequencing.</title>
        <authorList>
            <person name="Alam M."/>
            <person name="Haque M.S."/>
            <person name="Islam M.S."/>
            <person name="Emdad E.M."/>
            <person name="Islam M.M."/>
            <person name="Ahmed B."/>
            <person name="Halim A."/>
            <person name="Hossen Q.M.M."/>
            <person name="Hossain M.Z."/>
            <person name="Ahmed R."/>
            <person name="Khan M.M."/>
            <person name="Islam R."/>
            <person name="Rashid M.M."/>
            <person name="Khan S.A."/>
            <person name="Rahman M.S."/>
            <person name="Alam M."/>
        </authorList>
    </citation>
    <scope>NUCLEOTIDE SEQUENCE [LARGE SCALE GENOMIC DNA]</scope>
    <source>
        <strain evidence="2">cv. CVL-1</strain>
        <tissue evidence="1">Whole seedling</tissue>
    </source>
</reference>
<evidence type="ECO:0000313" key="2">
    <source>
        <dbReference type="Proteomes" id="UP000188268"/>
    </source>
</evidence>
<sequence length="30" mass="3158">MSVSSNGQRFKVSNNRELLSNSGGIVMAAC</sequence>
<organism evidence="1 2">
    <name type="scientific">Corchorus capsularis</name>
    <name type="common">Jute</name>
    <dbReference type="NCBI Taxonomy" id="210143"/>
    <lineage>
        <taxon>Eukaryota</taxon>
        <taxon>Viridiplantae</taxon>
        <taxon>Streptophyta</taxon>
        <taxon>Embryophyta</taxon>
        <taxon>Tracheophyta</taxon>
        <taxon>Spermatophyta</taxon>
        <taxon>Magnoliopsida</taxon>
        <taxon>eudicotyledons</taxon>
        <taxon>Gunneridae</taxon>
        <taxon>Pentapetalae</taxon>
        <taxon>rosids</taxon>
        <taxon>malvids</taxon>
        <taxon>Malvales</taxon>
        <taxon>Malvaceae</taxon>
        <taxon>Grewioideae</taxon>
        <taxon>Apeibeae</taxon>
        <taxon>Corchorus</taxon>
    </lineage>
</organism>
<keyword evidence="2" id="KW-1185">Reference proteome</keyword>
<accession>A0A1R3JTX6</accession>
<gene>
    <name evidence="1" type="ORF">CCACVL1_04243</name>
</gene>
<evidence type="ECO:0000313" key="1">
    <source>
        <dbReference type="EMBL" id="OMO98333.1"/>
    </source>
</evidence>
<dbReference type="Proteomes" id="UP000188268">
    <property type="component" value="Unassembled WGS sequence"/>
</dbReference>
<name>A0A1R3JTX6_COCAP</name>
<proteinExistence type="predicted"/>
<dbReference type="EMBL" id="AWWV01007101">
    <property type="protein sequence ID" value="OMO98333.1"/>
    <property type="molecule type" value="Genomic_DNA"/>
</dbReference>
<comment type="caution">
    <text evidence="1">The sequence shown here is derived from an EMBL/GenBank/DDBJ whole genome shotgun (WGS) entry which is preliminary data.</text>
</comment>
<dbReference type="AlphaFoldDB" id="A0A1R3JTX6"/>